<name>A0A6P5A5M5_BRABE</name>
<dbReference type="GeneID" id="109483064"/>
<protein>
    <submittedName>
        <fullName evidence="3">Glutamate receptor ionotropic, kainate 2-like</fullName>
    </submittedName>
</protein>
<reference evidence="3" key="1">
    <citation type="submission" date="2025-08" db="UniProtKB">
        <authorList>
            <consortium name="RefSeq"/>
        </authorList>
    </citation>
    <scope>IDENTIFICATION</scope>
    <source>
        <tissue evidence="3">Gonad</tissue>
    </source>
</reference>
<accession>A0A6P5A5M5</accession>
<keyword evidence="1" id="KW-1133">Transmembrane helix</keyword>
<sequence>MRASTTEPYATMWKYTEEQNRTNLVSGNKKGLTKAVQDDKYAFITSTSVQHGHYEQLCNLQMVGQKFFTYGFGILFPKGSVYKDEISWEILFLRQEGYLEMLEKQWLMGSHNDEDICSDTRKTVEDMGVLGAESFVGLFLFLAGGIAVGMVVQLVEVSWYHARGNKRKHDVVRSVSMRVHLTEILLSGNETTWL</sequence>
<evidence type="ECO:0000313" key="3">
    <source>
        <dbReference type="RefSeq" id="XP_019641579.1"/>
    </source>
</evidence>
<keyword evidence="1" id="KW-0812">Transmembrane</keyword>
<evidence type="ECO:0000256" key="1">
    <source>
        <dbReference type="SAM" id="Phobius"/>
    </source>
</evidence>
<dbReference type="OrthoDB" id="5984008at2759"/>
<proteinExistence type="predicted"/>
<evidence type="ECO:0000313" key="2">
    <source>
        <dbReference type="Proteomes" id="UP000515135"/>
    </source>
</evidence>
<dbReference type="SUPFAM" id="SSF53850">
    <property type="entry name" value="Periplasmic binding protein-like II"/>
    <property type="match status" value="1"/>
</dbReference>
<dbReference type="InterPro" id="IPR015683">
    <property type="entry name" value="Ionotropic_Glu_rcpt"/>
</dbReference>
<dbReference type="AlphaFoldDB" id="A0A6P5A5M5"/>
<feature type="transmembrane region" description="Helical" evidence="1">
    <location>
        <begin position="135"/>
        <end position="159"/>
    </location>
</feature>
<dbReference type="PANTHER" id="PTHR18966">
    <property type="entry name" value="IONOTROPIC GLUTAMATE RECEPTOR"/>
    <property type="match status" value="1"/>
</dbReference>
<dbReference type="Gene3D" id="3.40.190.10">
    <property type="entry name" value="Periplasmic binding protein-like II"/>
    <property type="match status" value="2"/>
</dbReference>
<dbReference type="RefSeq" id="XP_019641579.1">
    <property type="nucleotide sequence ID" value="XM_019786020.1"/>
</dbReference>
<gene>
    <name evidence="3" type="primary">LOC109483064</name>
</gene>
<dbReference type="Proteomes" id="UP000515135">
    <property type="component" value="Unplaced"/>
</dbReference>
<keyword evidence="1" id="KW-0472">Membrane</keyword>
<organism evidence="2 3">
    <name type="scientific">Branchiostoma belcheri</name>
    <name type="common">Amphioxus</name>
    <dbReference type="NCBI Taxonomy" id="7741"/>
    <lineage>
        <taxon>Eukaryota</taxon>
        <taxon>Metazoa</taxon>
        <taxon>Chordata</taxon>
        <taxon>Cephalochordata</taxon>
        <taxon>Leptocardii</taxon>
        <taxon>Amphioxiformes</taxon>
        <taxon>Branchiostomatidae</taxon>
        <taxon>Branchiostoma</taxon>
    </lineage>
</organism>
<keyword evidence="2" id="KW-1185">Reference proteome</keyword>
<dbReference type="KEGG" id="bbel:109483064"/>